<dbReference type="KEGG" id="dbc:MFMK1_002600"/>
<name>A0AAU0URD5_9FIRM</name>
<organism evidence="1 2">
    <name type="scientific">Metallumcola ferriviriculae</name>
    <dbReference type="NCBI Taxonomy" id="3039180"/>
    <lineage>
        <taxon>Bacteria</taxon>
        <taxon>Bacillati</taxon>
        <taxon>Bacillota</taxon>
        <taxon>Clostridia</taxon>
        <taxon>Neomoorellales</taxon>
        <taxon>Desulfitibacteraceae</taxon>
        <taxon>Metallumcola</taxon>
    </lineage>
</organism>
<reference evidence="1 2" key="1">
    <citation type="submission" date="2023-04" db="EMBL/GenBank/DDBJ databases">
        <authorList>
            <person name="Hsu D."/>
        </authorList>
    </citation>
    <scope>NUCLEOTIDE SEQUENCE [LARGE SCALE GENOMIC DNA]</scope>
    <source>
        <strain evidence="1 2">MK1</strain>
    </source>
</reference>
<evidence type="ECO:0000313" key="2">
    <source>
        <dbReference type="Proteomes" id="UP001329915"/>
    </source>
</evidence>
<dbReference type="RefSeq" id="WP_366922159.1">
    <property type="nucleotide sequence ID" value="NZ_CP121694.1"/>
</dbReference>
<sequence>MITKNLELIFQTSTGRRSTIRIPNPKDTLTAAEVQTAMNDIIGKNVFHVDGSSYTGILGARIVTRDVSELQVI</sequence>
<dbReference type="Pfam" id="PF11148">
    <property type="entry name" value="DUF2922"/>
    <property type="match status" value="1"/>
</dbReference>
<dbReference type="InterPro" id="IPR021321">
    <property type="entry name" value="DUF2922"/>
</dbReference>
<keyword evidence="2" id="KW-1185">Reference proteome</keyword>
<dbReference type="Proteomes" id="UP001329915">
    <property type="component" value="Chromosome"/>
</dbReference>
<protein>
    <submittedName>
        <fullName evidence="1">DUF2922 domain-containing protein</fullName>
    </submittedName>
</protein>
<evidence type="ECO:0000313" key="1">
    <source>
        <dbReference type="EMBL" id="WRO22761.1"/>
    </source>
</evidence>
<dbReference type="EMBL" id="CP121694">
    <property type="protein sequence ID" value="WRO22761.1"/>
    <property type="molecule type" value="Genomic_DNA"/>
</dbReference>
<gene>
    <name evidence="1" type="ORF">MFMK1_002600</name>
</gene>
<dbReference type="AlphaFoldDB" id="A0AAU0URD5"/>
<proteinExistence type="predicted"/>
<accession>A0AAU0URD5</accession>